<name>A0A7X4YM15_9BACL</name>
<feature type="region of interest" description="Disordered" evidence="1">
    <location>
        <begin position="1"/>
        <end position="60"/>
    </location>
</feature>
<accession>A0A7X4YM15</accession>
<evidence type="ECO:0000256" key="1">
    <source>
        <dbReference type="SAM" id="MobiDB-lite"/>
    </source>
</evidence>
<keyword evidence="3" id="KW-1185">Reference proteome</keyword>
<organism evidence="2 3">
    <name type="scientific">Paenibacillus sacheonensis</name>
    <dbReference type="NCBI Taxonomy" id="742054"/>
    <lineage>
        <taxon>Bacteria</taxon>
        <taxon>Bacillati</taxon>
        <taxon>Bacillota</taxon>
        <taxon>Bacilli</taxon>
        <taxon>Bacillales</taxon>
        <taxon>Paenibacillaceae</taxon>
        <taxon>Paenibacillus</taxon>
    </lineage>
</organism>
<dbReference type="Proteomes" id="UP000558113">
    <property type="component" value="Unassembled WGS sequence"/>
</dbReference>
<dbReference type="OrthoDB" id="2629013at2"/>
<protein>
    <submittedName>
        <fullName evidence="2">Uncharacterized protein</fullName>
    </submittedName>
</protein>
<dbReference type="RefSeq" id="WP_161696076.1">
    <property type="nucleotide sequence ID" value="NZ_JAAAMU010000003.1"/>
</dbReference>
<comment type="caution">
    <text evidence="2">The sequence shown here is derived from an EMBL/GenBank/DDBJ whole genome shotgun (WGS) entry which is preliminary data.</text>
</comment>
<evidence type="ECO:0000313" key="3">
    <source>
        <dbReference type="Proteomes" id="UP000558113"/>
    </source>
</evidence>
<reference evidence="2 3" key="1">
    <citation type="submission" date="2020-01" db="EMBL/GenBank/DDBJ databases">
        <title>Paenibacillus soybeanensis sp. nov. isolated from the nodules of soybean (Glycine max(L.) Merr).</title>
        <authorList>
            <person name="Wang H."/>
        </authorList>
    </citation>
    <scope>NUCLEOTIDE SEQUENCE [LARGE SCALE GENOMIC DNA]</scope>
    <source>
        <strain evidence="2 3">DSM 23054</strain>
    </source>
</reference>
<dbReference type="AlphaFoldDB" id="A0A7X4YM15"/>
<sequence length="60" mass="6446">MTTSRGHQGAHGIGQAEKQLNRQANAAETIQGSNSTDQEVLEASNEPSHMLDEVIDVNND</sequence>
<gene>
    <name evidence="2" type="ORF">GT003_07640</name>
</gene>
<dbReference type="EMBL" id="JAAAMU010000003">
    <property type="protein sequence ID" value="NBC68855.1"/>
    <property type="molecule type" value="Genomic_DNA"/>
</dbReference>
<evidence type="ECO:0000313" key="2">
    <source>
        <dbReference type="EMBL" id="NBC68855.1"/>
    </source>
</evidence>
<proteinExistence type="predicted"/>
<feature type="compositionally biased region" description="Polar residues" evidence="1">
    <location>
        <begin position="21"/>
        <end position="38"/>
    </location>
</feature>